<name>A0AAV7FCE5_ARIFI</name>
<gene>
    <name evidence="2" type="ORF">H6P81_003380</name>
</gene>
<dbReference type="Proteomes" id="UP000825729">
    <property type="component" value="Unassembled WGS sequence"/>
</dbReference>
<evidence type="ECO:0000313" key="3">
    <source>
        <dbReference type="Proteomes" id="UP000825729"/>
    </source>
</evidence>
<feature type="region of interest" description="Disordered" evidence="1">
    <location>
        <begin position="119"/>
        <end position="144"/>
    </location>
</feature>
<organism evidence="2 3">
    <name type="scientific">Aristolochia fimbriata</name>
    <name type="common">White veined hardy Dutchman's pipe vine</name>
    <dbReference type="NCBI Taxonomy" id="158543"/>
    <lineage>
        <taxon>Eukaryota</taxon>
        <taxon>Viridiplantae</taxon>
        <taxon>Streptophyta</taxon>
        <taxon>Embryophyta</taxon>
        <taxon>Tracheophyta</taxon>
        <taxon>Spermatophyta</taxon>
        <taxon>Magnoliopsida</taxon>
        <taxon>Magnoliidae</taxon>
        <taxon>Piperales</taxon>
        <taxon>Aristolochiaceae</taxon>
        <taxon>Aristolochia</taxon>
    </lineage>
</organism>
<dbReference type="AlphaFoldDB" id="A0AAV7FCE5"/>
<evidence type="ECO:0000256" key="1">
    <source>
        <dbReference type="SAM" id="MobiDB-lite"/>
    </source>
</evidence>
<accession>A0AAV7FCE5</accession>
<protein>
    <submittedName>
        <fullName evidence="2">Uncharacterized protein</fullName>
    </submittedName>
</protein>
<sequence>MHPRTVDPMSFPRLEKNLRECADQQRQQPCRQNQEDDDKERKKRWKDGNLSALDLISGGLQPVTKRGKKGDEPRWVPTKISVPCVRKQLYQRGSVRCKRSAPPSSTLFESERDFSSDSKWRGGVGRGGIGRGRRRGGEGGVGGYKRKIFKKRKPLSCQCAKEIHMVGKNVTVRAKTPWWLKFTAKRETSQTLRRTIFTYYD</sequence>
<evidence type="ECO:0000313" key="2">
    <source>
        <dbReference type="EMBL" id="KAG9458872.1"/>
    </source>
</evidence>
<proteinExistence type="predicted"/>
<reference evidence="2 3" key="1">
    <citation type="submission" date="2021-07" db="EMBL/GenBank/DDBJ databases">
        <title>The Aristolochia fimbriata genome: insights into angiosperm evolution, floral development and chemical biosynthesis.</title>
        <authorList>
            <person name="Jiao Y."/>
        </authorList>
    </citation>
    <scope>NUCLEOTIDE SEQUENCE [LARGE SCALE GENOMIC DNA]</scope>
    <source>
        <strain evidence="2">IBCAS-2021</strain>
        <tissue evidence="2">Leaf</tissue>
    </source>
</reference>
<dbReference type="EMBL" id="JAINDJ010000002">
    <property type="protein sequence ID" value="KAG9458872.1"/>
    <property type="molecule type" value="Genomic_DNA"/>
</dbReference>
<keyword evidence="3" id="KW-1185">Reference proteome</keyword>
<comment type="caution">
    <text evidence="2">The sequence shown here is derived from an EMBL/GenBank/DDBJ whole genome shotgun (WGS) entry which is preliminary data.</text>
</comment>
<feature type="region of interest" description="Disordered" evidence="1">
    <location>
        <begin position="20"/>
        <end position="47"/>
    </location>
</feature>